<feature type="compositionally biased region" description="Basic and acidic residues" evidence="1">
    <location>
        <begin position="98"/>
        <end position="139"/>
    </location>
</feature>
<evidence type="ECO:0000256" key="1">
    <source>
        <dbReference type="SAM" id="MobiDB-lite"/>
    </source>
</evidence>
<feature type="compositionally biased region" description="Acidic residues" evidence="1">
    <location>
        <begin position="78"/>
        <end position="97"/>
    </location>
</feature>
<reference evidence="2" key="1">
    <citation type="journal article" date="2019" name="Sci. Rep.">
        <title>Draft genome of Tanacetum cinerariifolium, the natural source of mosquito coil.</title>
        <authorList>
            <person name="Yamashiro T."/>
            <person name="Shiraishi A."/>
            <person name="Satake H."/>
            <person name="Nakayama K."/>
        </authorList>
    </citation>
    <scope>NUCLEOTIDE SEQUENCE</scope>
</reference>
<evidence type="ECO:0000313" key="2">
    <source>
        <dbReference type="EMBL" id="GEU73080.1"/>
    </source>
</evidence>
<dbReference type="EMBL" id="BKCJ010006620">
    <property type="protein sequence ID" value="GEU73080.1"/>
    <property type="molecule type" value="Genomic_DNA"/>
</dbReference>
<proteinExistence type="predicted"/>
<feature type="compositionally biased region" description="Basic and acidic residues" evidence="1">
    <location>
        <begin position="53"/>
        <end position="77"/>
    </location>
</feature>
<dbReference type="AlphaFoldDB" id="A0A6L2MH71"/>
<feature type="region of interest" description="Disordered" evidence="1">
    <location>
        <begin position="53"/>
        <end position="222"/>
    </location>
</feature>
<accession>A0A6L2MH71</accession>
<gene>
    <name evidence="2" type="ORF">Tci_045058</name>
</gene>
<organism evidence="2">
    <name type="scientific">Tanacetum cinerariifolium</name>
    <name type="common">Dalmatian daisy</name>
    <name type="synonym">Chrysanthemum cinerariifolium</name>
    <dbReference type="NCBI Taxonomy" id="118510"/>
    <lineage>
        <taxon>Eukaryota</taxon>
        <taxon>Viridiplantae</taxon>
        <taxon>Streptophyta</taxon>
        <taxon>Embryophyta</taxon>
        <taxon>Tracheophyta</taxon>
        <taxon>Spermatophyta</taxon>
        <taxon>Magnoliopsida</taxon>
        <taxon>eudicotyledons</taxon>
        <taxon>Gunneridae</taxon>
        <taxon>Pentapetalae</taxon>
        <taxon>asterids</taxon>
        <taxon>campanulids</taxon>
        <taxon>Asterales</taxon>
        <taxon>Asteraceae</taxon>
        <taxon>Asteroideae</taxon>
        <taxon>Anthemideae</taxon>
        <taxon>Anthemidinae</taxon>
        <taxon>Tanacetum</taxon>
    </lineage>
</organism>
<protein>
    <submittedName>
        <fullName evidence="2">Uncharacterized protein</fullName>
    </submittedName>
</protein>
<name>A0A6L2MH71_TANCI</name>
<sequence length="416" mass="48084">MAYKSYLAFTTRKTIHKKAGKRKKAATTTMKETSLIANDNIISEDLDVAHELAKPMNKTKAEEQEVARLVHETHKHDDEEDDNDNDQSIDLEETDDEENKHDNEDQAMNDTEKNDEDKPEKEKDTDQEPIQDKQTKDEALMESLIVDENAMDQGVTDLIKHKKRLHDDDDRDQDPPAGPDQRLKKRKTSKDAELFKKRKPTGSSKDTTQSQPKSTNKSPQAEKIVFEAEDTNMLLNQGDNLEKPPRLFDDLMSTHIDFSAFAMNLLKISRLTVPVNFFFNNDLEYLRGGSTDRKYTPSIIKTKAAKVSRHDVYSTMRILSVTIITADEWYGYGYLKEIVSKVKDLQLGVESYQKKLNIFKPRTRDVHLFHRAPYTTLSEPQGVIYKDKLKRKRLMRIDKLYKFSDDTLTLVHNTLD</sequence>
<comment type="caution">
    <text evidence="2">The sequence shown here is derived from an EMBL/GenBank/DDBJ whole genome shotgun (WGS) entry which is preliminary data.</text>
</comment>
<feature type="compositionally biased region" description="Polar residues" evidence="1">
    <location>
        <begin position="201"/>
        <end position="219"/>
    </location>
</feature>